<dbReference type="Proteomes" id="UP001238334">
    <property type="component" value="Chromosome"/>
</dbReference>
<protein>
    <submittedName>
        <fullName evidence="1">Uncharacterized protein</fullName>
    </submittedName>
</protein>
<reference evidence="1 2" key="1">
    <citation type="submission" date="2023-06" db="EMBL/GenBank/DDBJ databases">
        <title>Parasedimentitalea psychrophila sp. nov., a psychrophilic bacterium isolated from deep-sea sediment.</title>
        <authorList>
            <person name="Li A."/>
        </authorList>
    </citation>
    <scope>NUCLEOTIDE SEQUENCE [LARGE SCALE GENOMIC DNA]</scope>
    <source>
        <strain evidence="1 2">QS115</strain>
    </source>
</reference>
<dbReference type="EMBL" id="CP127247">
    <property type="protein sequence ID" value="WIY25787.1"/>
    <property type="molecule type" value="Genomic_DNA"/>
</dbReference>
<dbReference type="KEGG" id="ppso:QPJ95_02270"/>
<dbReference type="AlphaFoldDB" id="A0A9Y2P382"/>
<gene>
    <name evidence="1" type="ORF">QPJ95_02270</name>
</gene>
<organism evidence="1 2">
    <name type="scientific">Parasedimentitalea psychrophila</name>
    <dbReference type="NCBI Taxonomy" id="2997337"/>
    <lineage>
        <taxon>Bacteria</taxon>
        <taxon>Pseudomonadati</taxon>
        <taxon>Pseudomonadota</taxon>
        <taxon>Alphaproteobacteria</taxon>
        <taxon>Rhodobacterales</taxon>
        <taxon>Paracoccaceae</taxon>
        <taxon>Parasedimentitalea</taxon>
    </lineage>
</organism>
<evidence type="ECO:0000313" key="1">
    <source>
        <dbReference type="EMBL" id="WIY25787.1"/>
    </source>
</evidence>
<dbReference type="RefSeq" id="WP_270921077.1">
    <property type="nucleotide sequence ID" value="NZ_CP127247.1"/>
</dbReference>
<accession>A0A9Y2P382</accession>
<proteinExistence type="predicted"/>
<name>A0A9Y2P382_9RHOB</name>
<keyword evidence="2" id="KW-1185">Reference proteome</keyword>
<evidence type="ECO:0000313" key="2">
    <source>
        <dbReference type="Proteomes" id="UP001238334"/>
    </source>
</evidence>
<sequence length="72" mass="8180">MDAMQLQIEVAKCAPPAAVQEHRKESNCDTKTAEPFGLHAAWLHFANQMEIRRLAKLHLRSERKKAALSELI</sequence>